<sequence length="82" mass="9074">MTDVPHATSVRKPVDVHPTGDETETSQAQRSFPIGFDGNGSGIFKRIPRALAVESDEWVDYLDVRGSSEARYGANGDVEMWY</sequence>
<dbReference type="VEuPathDB" id="FungiDB:CC77DRAFT_1089187"/>
<accession>A0A4V1WR99</accession>
<evidence type="ECO:0000256" key="1">
    <source>
        <dbReference type="SAM" id="MobiDB-lite"/>
    </source>
</evidence>
<proteinExistence type="predicted"/>
<evidence type="ECO:0000313" key="2">
    <source>
        <dbReference type="EMBL" id="RYN73341.1"/>
    </source>
</evidence>
<evidence type="ECO:0000313" key="3">
    <source>
        <dbReference type="Proteomes" id="UP000291422"/>
    </source>
</evidence>
<organism evidence="2 3">
    <name type="scientific">Alternaria alternata</name>
    <name type="common">Alternaria rot fungus</name>
    <name type="synonym">Torula alternata</name>
    <dbReference type="NCBI Taxonomy" id="5599"/>
    <lineage>
        <taxon>Eukaryota</taxon>
        <taxon>Fungi</taxon>
        <taxon>Dikarya</taxon>
        <taxon>Ascomycota</taxon>
        <taxon>Pezizomycotina</taxon>
        <taxon>Dothideomycetes</taxon>
        <taxon>Pleosporomycetidae</taxon>
        <taxon>Pleosporales</taxon>
        <taxon>Pleosporineae</taxon>
        <taxon>Pleosporaceae</taxon>
        <taxon>Alternaria</taxon>
        <taxon>Alternaria sect. Alternaria</taxon>
        <taxon>Alternaria alternata complex</taxon>
    </lineage>
</organism>
<protein>
    <submittedName>
        <fullName evidence="2">Uncharacterized protein</fullName>
    </submittedName>
</protein>
<feature type="region of interest" description="Disordered" evidence="1">
    <location>
        <begin position="1"/>
        <end position="35"/>
    </location>
</feature>
<dbReference type="EMBL" id="PDXD01000021">
    <property type="protein sequence ID" value="RYN73341.1"/>
    <property type="molecule type" value="Genomic_DNA"/>
</dbReference>
<comment type="caution">
    <text evidence="2">The sequence shown here is derived from an EMBL/GenBank/DDBJ whole genome shotgun (WGS) entry which is preliminary data.</text>
</comment>
<name>A0A4V1WR99_ALTAL</name>
<gene>
    <name evidence="2" type="ORF">AA0117_g7675</name>
</gene>
<reference evidence="3" key="1">
    <citation type="journal article" date="2019" name="bioRxiv">
        <title>Genomics, evolutionary history and diagnostics of the Alternaria alternata species group including apple and Asian pear pathotypes.</title>
        <authorList>
            <person name="Armitage A.D."/>
            <person name="Cockerton H.M."/>
            <person name="Sreenivasaprasad S."/>
            <person name="Woodhall J.W."/>
            <person name="Lane C.R."/>
            <person name="Harrison R.J."/>
            <person name="Clarkson J.P."/>
        </authorList>
    </citation>
    <scope>NUCLEOTIDE SEQUENCE [LARGE SCALE GENOMIC DNA]</scope>
    <source>
        <strain evidence="3">FERA 1177</strain>
    </source>
</reference>
<dbReference type="AlphaFoldDB" id="A0A4V1WR99"/>
<dbReference type="Proteomes" id="UP000291422">
    <property type="component" value="Unassembled WGS sequence"/>
</dbReference>